<gene>
    <name evidence="2" type="ORF">BS50DRAFT_579814</name>
</gene>
<evidence type="ECO:0000256" key="1">
    <source>
        <dbReference type="SAM" id="MobiDB-lite"/>
    </source>
</evidence>
<name>A0A2T2N2Z5_CORCC</name>
<dbReference type="Proteomes" id="UP000240883">
    <property type="component" value="Unassembled WGS sequence"/>
</dbReference>
<reference evidence="2 3" key="1">
    <citation type="journal article" date="2018" name="Front. Microbiol.">
        <title>Genome-Wide Analysis of Corynespora cassiicola Leaf Fall Disease Putative Effectors.</title>
        <authorList>
            <person name="Lopez D."/>
            <person name="Ribeiro S."/>
            <person name="Label P."/>
            <person name="Fumanal B."/>
            <person name="Venisse J.S."/>
            <person name="Kohler A."/>
            <person name="de Oliveira R.R."/>
            <person name="Labutti K."/>
            <person name="Lipzen A."/>
            <person name="Lail K."/>
            <person name="Bauer D."/>
            <person name="Ohm R.A."/>
            <person name="Barry K.W."/>
            <person name="Spatafora J."/>
            <person name="Grigoriev I.V."/>
            <person name="Martin F.M."/>
            <person name="Pujade-Renaud V."/>
        </authorList>
    </citation>
    <scope>NUCLEOTIDE SEQUENCE [LARGE SCALE GENOMIC DNA]</scope>
    <source>
        <strain evidence="2 3">Philippines</strain>
    </source>
</reference>
<feature type="compositionally biased region" description="Polar residues" evidence="1">
    <location>
        <begin position="43"/>
        <end position="55"/>
    </location>
</feature>
<feature type="region of interest" description="Disordered" evidence="1">
    <location>
        <begin position="34"/>
        <end position="55"/>
    </location>
</feature>
<organism evidence="2 3">
    <name type="scientific">Corynespora cassiicola Philippines</name>
    <dbReference type="NCBI Taxonomy" id="1448308"/>
    <lineage>
        <taxon>Eukaryota</taxon>
        <taxon>Fungi</taxon>
        <taxon>Dikarya</taxon>
        <taxon>Ascomycota</taxon>
        <taxon>Pezizomycotina</taxon>
        <taxon>Dothideomycetes</taxon>
        <taxon>Pleosporomycetidae</taxon>
        <taxon>Pleosporales</taxon>
        <taxon>Corynesporascaceae</taxon>
        <taxon>Corynespora</taxon>
    </lineage>
</organism>
<protein>
    <submittedName>
        <fullName evidence="2">Uncharacterized protein</fullName>
    </submittedName>
</protein>
<evidence type="ECO:0000313" key="2">
    <source>
        <dbReference type="EMBL" id="PSN59790.1"/>
    </source>
</evidence>
<evidence type="ECO:0000313" key="3">
    <source>
        <dbReference type="Proteomes" id="UP000240883"/>
    </source>
</evidence>
<dbReference type="EMBL" id="KZ678153">
    <property type="protein sequence ID" value="PSN59790.1"/>
    <property type="molecule type" value="Genomic_DNA"/>
</dbReference>
<accession>A0A2T2N2Z5</accession>
<dbReference type="AlphaFoldDB" id="A0A2T2N2Z5"/>
<keyword evidence="3" id="KW-1185">Reference proteome</keyword>
<dbReference type="PROSITE" id="PS51257">
    <property type="entry name" value="PROKAR_LIPOPROTEIN"/>
    <property type="match status" value="1"/>
</dbReference>
<proteinExistence type="predicted"/>
<sequence length="55" mass="5734">MASRMKAERAPEGVFLLQSGSSITTLMGCSSGHLCPEPLPPLGSTSGGQRSPRNF</sequence>